<reference evidence="2 3" key="1">
    <citation type="submission" date="2020-09" db="EMBL/GenBank/DDBJ databases">
        <title>Characterization and genome sequencing of Ruminiclostridium sp. nov. MA18.</title>
        <authorList>
            <person name="Rettenmaier R."/>
            <person name="Kowollik M.-L."/>
            <person name="Liebl W."/>
            <person name="Zverlov V."/>
        </authorList>
    </citation>
    <scope>NUCLEOTIDE SEQUENCE [LARGE SCALE GENOMIC DNA]</scope>
    <source>
        <strain evidence="2 3">MA18</strain>
    </source>
</reference>
<dbReference type="RefSeq" id="WP_137697328.1">
    <property type="nucleotide sequence ID" value="NZ_CP061336.1"/>
</dbReference>
<dbReference type="Gene3D" id="3.30.457.10">
    <property type="entry name" value="Copper amine oxidase-like, N-terminal domain"/>
    <property type="match status" value="1"/>
</dbReference>
<protein>
    <submittedName>
        <fullName evidence="2">Beta-propeller domain-containing protein</fullName>
    </submittedName>
</protein>
<evidence type="ECO:0000313" key="3">
    <source>
        <dbReference type="Proteomes" id="UP000306409"/>
    </source>
</evidence>
<dbReference type="Proteomes" id="UP000306409">
    <property type="component" value="Chromosome"/>
</dbReference>
<dbReference type="SUPFAM" id="SSF82171">
    <property type="entry name" value="DPP6 N-terminal domain-like"/>
    <property type="match status" value="1"/>
</dbReference>
<gene>
    <name evidence="2" type="ORF">EHE19_017180</name>
</gene>
<evidence type="ECO:0000259" key="1">
    <source>
        <dbReference type="Pfam" id="PF07833"/>
    </source>
</evidence>
<dbReference type="InterPro" id="IPR012854">
    <property type="entry name" value="Cu_amine_oxidase-like_N"/>
</dbReference>
<dbReference type="AlphaFoldDB" id="A0A4U7JFY4"/>
<dbReference type="InterPro" id="IPR019198">
    <property type="entry name" value="Beta_propeller_containing"/>
</dbReference>
<dbReference type="EMBL" id="CP061336">
    <property type="protein sequence ID" value="QNU66561.1"/>
    <property type="molecule type" value="Genomic_DNA"/>
</dbReference>
<organism evidence="2 3">
    <name type="scientific">Ruminiclostridium herbifermentans</name>
    <dbReference type="NCBI Taxonomy" id="2488810"/>
    <lineage>
        <taxon>Bacteria</taxon>
        <taxon>Bacillati</taxon>
        <taxon>Bacillota</taxon>
        <taxon>Clostridia</taxon>
        <taxon>Eubacteriales</taxon>
        <taxon>Oscillospiraceae</taxon>
        <taxon>Ruminiclostridium</taxon>
    </lineage>
</organism>
<sequence>MKKKLKSSSILALTLSILFSIMSPSSGHTLSLPNQDNPAAESYESSDIYLYVGSPLILSQDKISPLDPENLDVAATVIDNRTLVPLRALSEYFKADVSYNAEQRKAIINYNGKQYIFPIGEKKYIIKDKSSENEVLLDTKTSILNQRTMVPLKVICEDILGRKVSYYNKIIAIGNTEINLKENKKLADSIKQKIGAAVKATSLDQIKAVMSQSDIRLDNIFIAFSEAAELEVSKAAADASVSNSPLSDTANSSSDYSTTNTQVQGIDEADIVKTDGKYIYIAGNNAVRIVSTDSNGTLKESAIIKLPQNKTVAEIYIDENRLVLIGNRYETQNSTIPEQKTKASPAIENEFIATTDIAPDAKLYIPYRYKNYSFVDVYDTSDHQNPKFIKGHEMEGSYQSSRKNSDIVYLVTNSRIYNDIILPYMRDTVVSDKHEALSISDIMLLPDEKSYGYLVISAINISNNEKTQVEAITASGHIMYMNTSSIYLVGNNYNGNSTITKFNIDGMKIGYAGSGNVNGYVLNQFSMDEHNGYFRIATTWNSENNLFILDNSLNICGSVTGLAKGEQIYSVRFMGDKGYIVTYRTIDPLFVFDLSDPKSPKVTGELKIPGFSNYLHPVGDNLILGIGQDTYEIYKKDSTGKEIVVGTRQGGLKLSLFDVSDMGKPTEISNYVLGDSGSYSEALYNHKAVMFDKTNNNVVFDVYITDTSNNWSQGAAVINLDNNNINLKGILEYIQPEVYGNYIPNGRRNLYIGDKIYYIQDGIVSSYDYKTLEKIDTLMLK</sequence>
<dbReference type="Pfam" id="PF07833">
    <property type="entry name" value="Cu_amine_oxidN1"/>
    <property type="match status" value="1"/>
</dbReference>
<feature type="domain" description="Copper amine oxidase-like N-terminal" evidence="1">
    <location>
        <begin position="70"/>
        <end position="169"/>
    </location>
</feature>
<keyword evidence="3" id="KW-1185">Reference proteome</keyword>
<dbReference type="InterPro" id="IPR036582">
    <property type="entry name" value="Mao_N_sf"/>
</dbReference>
<accession>A0A4U7JFY4</accession>
<evidence type="ECO:0000313" key="2">
    <source>
        <dbReference type="EMBL" id="QNU66561.1"/>
    </source>
</evidence>
<proteinExistence type="predicted"/>
<dbReference type="KEGG" id="rher:EHE19_017180"/>
<dbReference type="OrthoDB" id="9778998at2"/>
<name>A0A4U7JFY4_9FIRM</name>
<dbReference type="SUPFAM" id="SSF55383">
    <property type="entry name" value="Copper amine oxidase, domain N"/>
    <property type="match status" value="2"/>
</dbReference>
<dbReference type="Pfam" id="PF09826">
    <property type="entry name" value="Beta_propel"/>
    <property type="match status" value="1"/>
</dbReference>